<name>A0A317WUV3_9EURO</name>
<evidence type="ECO:0000256" key="1">
    <source>
        <dbReference type="SAM" id="Phobius"/>
    </source>
</evidence>
<feature type="transmembrane region" description="Helical" evidence="1">
    <location>
        <begin position="12"/>
        <end position="37"/>
    </location>
</feature>
<dbReference type="AlphaFoldDB" id="A0A317WUV3"/>
<dbReference type="EMBL" id="MSFL01000003">
    <property type="protein sequence ID" value="PWY90129.1"/>
    <property type="molecule type" value="Genomic_DNA"/>
</dbReference>
<dbReference type="RefSeq" id="XP_025402960.1">
    <property type="nucleotide sequence ID" value="XM_025538068.1"/>
</dbReference>
<keyword evidence="1" id="KW-1133">Transmembrane helix</keyword>
<protein>
    <submittedName>
        <fullName evidence="2">Uncharacterized protein</fullName>
    </submittedName>
</protein>
<keyword evidence="3" id="KW-1185">Reference proteome</keyword>
<proteinExistence type="predicted"/>
<accession>A0A317WUV3</accession>
<dbReference type="VEuPathDB" id="FungiDB:BO70DRAFT_134758"/>
<organism evidence="2 3">
    <name type="scientific">Aspergillus heteromorphus CBS 117.55</name>
    <dbReference type="NCBI Taxonomy" id="1448321"/>
    <lineage>
        <taxon>Eukaryota</taxon>
        <taxon>Fungi</taxon>
        <taxon>Dikarya</taxon>
        <taxon>Ascomycota</taxon>
        <taxon>Pezizomycotina</taxon>
        <taxon>Eurotiomycetes</taxon>
        <taxon>Eurotiomycetidae</taxon>
        <taxon>Eurotiales</taxon>
        <taxon>Aspergillaceae</taxon>
        <taxon>Aspergillus</taxon>
        <taxon>Aspergillus subgen. Circumdati</taxon>
    </lineage>
</organism>
<dbReference type="GeneID" id="37060305"/>
<keyword evidence="1" id="KW-0812">Transmembrane</keyword>
<keyword evidence="1" id="KW-0472">Membrane</keyword>
<gene>
    <name evidence="2" type="ORF">BO70DRAFT_134758</name>
</gene>
<comment type="caution">
    <text evidence="2">The sequence shown here is derived from an EMBL/GenBank/DDBJ whole genome shotgun (WGS) entry which is preliminary data.</text>
</comment>
<evidence type="ECO:0000313" key="2">
    <source>
        <dbReference type="EMBL" id="PWY90129.1"/>
    </source>
</evidence>
<evidence type="ECO:0000313" key="3">
    <source>
        <dbReference type="Proteomes" id="UP000247233"/>
    </source>
</evidence>
<sequence>MMDGWRKKGGGSVLLAWFCFFAFFLSFFLAFVLHILIPHTPLPEHRAPLYILTNIHTYHIHIHIT</sequence>
<reference evidence="2 3" key="1">
    <citation type="submission" date="2016-12" db="EMBL/GenBank/DDBJ databases">
        <title>The genomes of Aspergillus section Nigri reveals drivers in fungal speciation.</title>
        <authorList>
            <consortium name="DOE Joint Genome Institute"/>
            <person name="Vesth T.C."/>
            <person name="Nybo J."/>
            <person name="Theobald S."/>
            <person name="Brandl J."/>
            <person name="Frisvad J.C."/>
            <person name="Nielsen K.F."/>
            <person name="Lyhne E.K."/>
            <person name="Kogle M.E."/>
            <person name="Kuo A."/>
            <person name="Riley R."/>
            <person name="Clum A."/>
            <person name="Nolan M."/>
            <person name="Lipzen A."/>
            <person name="Salamov A."/>
            <person name="Henrissat B."/>
            <person name="Wiebenga A."/>
            <person name="De Vries R.P."/>
            <person name="Grigoriev I.V."/>
            <person name="Mortensen U.H."/>
            <person name="Andersen M.R."/>
            <person name="Baker S.E."/>
        </authorList>
    </citation>
    <scope>NUCLEOTIDE SEQUENCE [LARGE SCALE GENOMIC DNA]</scope>
    <source>
        <strain evidence="2 3">CBS 117.55</strain>
    </source>
</reference>
<dbReference type="Proteomes" id="UP000247233">
    <property type="component" value="Unassembled WGS sequence"/>
</dbReference>